<comment type="caution">
    <text evidence="7">The sequence shown here is derived from an EMBL/GenBank/DDBJ whole genome shotgun (WGS) entry which is preliminary data.</text>
</comment>
<dbReference type="InterPro" id="IPR002797">
    <property type="entry name" value="Polysacc_synth"/>
</dbReference>
<accession>A0A2K3UTA3</accession>
<protein>
    <submittedName>
        <fullName evidence="7">Polysaccharide biosynthesis protein</fullName>
    </submittedName>
</protein>
<dbReference type="InterPro" id="IPR050833">
    <property type="entry name" value="Poly_Biosynth_Transport"/>
</dbReference>
<evidence type="ECO:0000256" key="3">
    <source>
        <dbReference type="ARBA" id="ARBA00022692"/>
    </source>
</evidence>
<feature type="transmembrane region" description="Helical" evidence="6">
    <location>
        <begin position="96"/>
        <end position="117"/>
    </location>
</feature>
<dbReference type="Pfam" id="PF01943">
    <property type="entry name" value="Polysacc_synt"/>
    <property type="match status" value="1"/>
</dbReference>
<dbReference type="GO" id="GO:0005886">
    <property type="term" value="C:plasma membrane"/>
    <property type="evidence" value="ECO:0007669"/>
    <property type="project" value="UniProtKB-SubCell"/>
</dbReference>
<evidence type="ECO:0000256" key="5">
    <source>
        <dbReference type="ARBA" id="ARBA00023136"/>
    </source>
</evidence>
<dbReference type="OrthoDB" id="5240734at2"/>
<evidence type="ECO:0000256" key="1">
    <source>
        <dbReference type="ARBA" id="ARBA00004651"/>
    </source>
</evidence>
<dbReference type="EMBL" id="PPPD01000002">
    <property type="protein sequence ID" value="PNY79774.1"/>
    <property type="molecule type" value="Genomic_DNA"/>
</dbReference>
<keyword evidence="4 6" id="KW-1133">Transmembrane helix</keyword>
<feature type="transmembrane region" description="Helical" evidence="6">
    <location>
        <begin position="162"/>
        <end position="182"/>
    </location>
</feature>
<dbReference type="AlphaFoldDB" id="A0A2K3UTA3"/>
<feature type="transmembrane region" description="Helical" evidence="6">
    <location>
        <begin position="371"/>
        <end position="393"/>
    </location>
</feature>
<evidence type="ECO:0000313" key="8">
    <source>
        <dbReference type="Proteomes" id="UP000236379"/>
    </source>
</evidence>
<evidence type="ECO:0000256" key="6">
    <source>
        <dbReference type="SAM" id="Phobius"/>
    </source>
</evidence>
<organism evidence="7 8">
    <name type="scientific">Deinococcus koreensis</name>
    <dbReference type="NCBI Taxonomy" id="2054903"/>
    <lineage>
        <taxon>Bacteria</taxon>
        <taxon>Thermotogati</taxon>
        <taxon>Deinococcota</taxon>
        <taxon>Deinococci</taxon>
        <taxon>Deinococcales</taxon>
        <taxon>Deinococcaceae</taxon>
        <taxon>Deinococcus</taxon>
    </lineage>
</organism>
<keyword evidence="2" id="KW-1003">Cell membrane</keyword>
<feature type="transmembrane region" description="Helical" evidence="6">
    <location>
        <begin position="66"/>
        <end position="90"/>
    </location>
</feature>
<gene>
    <name evidence="7" type="ORF">CVO96_17645</name>
</gene>
<keyword evidence="8" id="KW-1185">Reference proteome</keyword>
<evidence type="ECO:0000256" key="2">
    <source>
        <dbReference type="ARBA" id="ARBA00022475"/>
    </source>
</evidence>
<proteinExistence type="predicted"/>
<keyword evidence="5 6" id="KW-0472">Membrane</keyword>
<dbReference type="PANTHER" id="PTHR30250">
    <property type="entry name" value="PST FAMILY PREDICTED COLANIC ACID TRANSPORTER"/>
    <property type="match status" value="1"/>
</dbReference>
<feature type="transmembrane region" description="Helical" evidence="6">
    <location>
        <begin position="30"/>
        <end position="54"/>
    </location>
</feature>
<dbReference type="PANTHER" id="PTHR30250:SF11">
    <property type="entry name" value="O-ANTIGEN TRANSPORTER-RELATED"/>
    <property type="match status" value="1"/>
</dbReference>
<sequence>MAGGQALRAGVQFLYFALIARALGSEQYGAFIAVTALIGILAPFASWGSGNLLIKHVARTPALFPTYWGSALLVTGLSSLLLTALVLGAAQFALPVGLPALLIVLIAVSDLGFARLLDLSGQAFQAYDLLSRTSALQLLLAVLRLVAAAALGLSGLPPSALSWAGLYLAASALSAGIGLWWVRRELGWGPLQVSPVLREFREGGAFALSLSAQSIYNDVDKTMLARLVSTEAAGVYAAGYRVIDAMFTPVRSLIYAAYARFFRVGQEGIARALAFALRLIPRALGFGILAAGAVVVAAPAIPLVFGEDFRPSVAVAQWLAPLLILRPLHYFFSDTLTSSGYQTERSALQFGVAGLNVLSNLYLIPRFGVQGAVWSSLLCDLTLLVLAAALVGWKRRLERQRPALAGDS</sequence>
<dbReference type="Proteomes" id="UP000236379">
    <property type="component" value="Unassembled WGS sequence"/>
</dbReference>
<name>A0A2K3UTA3_9DEIO</name>
<reference evidence="7 8" key="1">
    <citation type="submission" date="2018-01" db="EMBL/GenBank/DDBJ databases">
        <title>Deinococcus koreensis sp. nov., a radiation-resistant bacterium isolated from river water.</title>
        <authorList>
            <person name="Choi A."/>
        </authorList>
    </citation>
    <scope>NUCLEOTIDE SEQUENCE [LARGE SCALE GENOMIC DNA]</scope>
    <source>
        <strain evidence="7 8">SJW1-2</strain>
    </source>
</reference>
<comment type="subcellular location">
    <subcellularLocation>
        <location evidence="1">Cell membrane</location>
        <topology evidence="1">Multi-pass membrane protein</topology>
    </subcellularLocation>
</comment>
<keyword evidence="3 6" id="KW-0812">Transmembrane</keyword>
<evidence type="ECO:0000256" key="4">
    <source>
        <dbReference type="ARBA" id="ARBA00022989"/>
    </source>
</evidence>
<evidence type="ECO:0000313" key="7">
    <source>
        <dbReference type="EMBL" id="PNY79774.1"/>
    </source>
</evidence>
<feature type="transmembrane region" description="Helical" evidence="6">
    <location>
        <begin position="283"/>
        <end position="303"/>
    </location>
</feature>
<feature type="transmembrane region" description="Helical" evidence="6">
    <location>
        <begin position="138"/>
        <end position="156"/>
    </location>
</feature>